<keyword evidence="2" id="KW-1185">Reference proteome</keyword>
<dbReference type="STRING" id="1245769.A0A0C7MTL4"/>
<dbReference type="GeneID" id="34684112"/>
<dbReference type="HOGENOM" id="CLU_056775_0_0_1"/>
<gene>
    <name evidence="1" type="ORF">LALA0_S01e17128g</name>
</gene>
<protein>
    <submittedName>
        <fullName evidence="1">LALA0S01e17128g1_1</fullName>
    </submittedName>
</protein>
<name>A0A0C7MTL4_9SACH</name>
<dbReference type="RefSeq" id="XP_022626948.1">
    <property type="nucleotide sequence ID" value="XM_022774896.1"/>
</dbReference>
<accession>A0A0C7MTL4</accession>
<proteinExistence type="predicted"/>
<organism evidence="1 2">
    <name type="scientific">Lachancea lanzarotensis</name>
    <dbReference type="NCBI Taxonomy" id="1245769"/>
    <lineage>
        <taxon>Eukaryota</taxon>
        <taxon>Fungi</taxon>
        <taxon>Dikarya</taxon>
        <taxon>Ascomycota</taxon>
        <taxon>Saccharomycotina</taxon>
        <taxon>Saccharomycetes</taxon>
        <taxon>Saccharomycetales</taxon>
        <taxon>Saccharomycetaceae</taxon>
        <taxon>Lachancea</taxon>
    </lineage>
</organism>
<evidence type="ECO:0000313" key="1">
    <source>
        <dbReference type="EMBL" id="CEP60707.1"/>
    </source>
</evidence>
<dbReference type="AlphaFoldDB" id="A0A0C7MTL4"/>
<evidence type="ECO:0000313" key="2">
    <source>
        <dbReference type="Proteomes" id="UP000054304"/>
    </source>
</evidence>
<reference evidence="1 2" key="1">
    <citation type="submission" date="2014-12" db="EMBL/GenBank/DDBJ databases">
        <authorList>
            <person name="Neuveglise Cecile"/>
        </authorList>
    </citation>
    <scope>NUCLEOTIDE SEQUENCE [LARGE SCALE GENOMIC DNA]</scope>
    <source>
        <strain evidence="1 2">CBS 12615</strain>
    </source>
</reference>
<dbReference type="Proteomes" id="UP000054304">
    <property type="component" value="Unassembled WGS sequence"/>
</dbReference>
<dbReference type="OrthoDB" id="17415at2759"/>
<sequence length="381" mass="44374">MALSRIAKRVMAHRYHTLPLLDTYQLVSNGIPSEGTTPSRDYMEYATIREQRGRNFFSPRKRMQGHVLPSISHYDDILAHCMARWLLVDYKLNAYPYYDLNVLTVYTDLHQSLRFSRMILNYYERTVPQELYQRINFFLLPLHSRSGVKVDVPDTKITVLQDGLFSYSPSFRIEDPIYIMMANDVLRYLSQDYIRRLPSQEWEQRYFDFYPDGSFSERFSKDIDYWCNVTLKILAPILDASKVAETYIPSRLVQLFTLLEKCAPEHKILAIDAALRQQSSITSFMQSWLGSGVKSFTAFEPNGPLDPLSSLQATSFVSDFSEIRKIYASVYDGTKICQSEELADFTENWLDLDESERILGEKDLALRARWMKDADLDVLHS</sequence>
<dbReference type="EMBL" id="LN736360">
    <property type="protein sequence ID" value="CEP60707.1"/>
    <property type="molecule type" value="Genomic_DNA"/>
</dbReference>